<dbReference type="PANTHER" id="PTHR23150:SF36">
    <property type="entry name" value="HERCYNINE OXYGENASE"/>
    <property type="match status" value="1"/>
</dbReference>
<protein>
    <submittedName>
        <fullName evidence="6">Ergothioneine biosynthesis protein EgtB</fullName>
    </submittedName>
</protein>
<comment type="caution">
    <text evidence="6">The sequence shown here is derived from an EMBL/GenBank/DDBJ whole genome shotgun (WGS) entry which is preliminary data.</text>
</comment>
<proteinExistence type="predicted"/>
<sequence>MDTKQRIALDLAEARERTHELLAPLDQERLTTQYDQLMSPPVWDYTHIGVFEELWLVQNLSGAAPLDVQLQHIYNAIETPRVVRGRLKLLDPARSSAYLRAVRERTLSLLEELNFDEGDPLLRDGFVYDLIIQHEHQHDETILQTLQLTPGRYRDRLPALPEARSVSEGMVAVPAGRYWIGSDRHEPYDNEHPRHQVDLAAFEIDRFPVNNGSYLQFMADGGYQREELWSKAGWEWCFTFGVEAPEYWYRQDGEWMTLRFGHMLPVDPGLPVVHVSYFEAEAYARWAGKRLPTEFEWEVAASWDGGAGGARRYPWGDDPPTSERANLDQQLLTGAPIGAYPEGASAFGCEQMLGDVWEWTSSDLRPYPGFAAFPYSEYSEPFFGDGFKVLRGGSWATRPRATRNTFRNWDSRLKRQIFAGIRCARDAGAR</sequence>
<accession>A0A934K4D3</accession>
<dbReference type="InterPro" id="IPR034660">
    <property type="entry name" value="DinB/YfiT-like"/>
</dbReference>
<evidence type="ECO:0000259" key="4">
    <source>
        <dbReference type="Pfam" id="PF03781"/>
    </source>
</evidence>
<feature type="domain" description="DinB-like" evidence="5">
    <location>
        <begin position="11"/>
        <end position="142"/>
    </location>
</feature>
<dbReference type="InterPro" id="IPR016187">
    <property type="entry name" value="CTDL_fold"/>
</dbReference>
<evidence type="ECO:0000259" key="5">
    <source>
        <dbReference type="Pfam" id="PF12867"/>
    </source>
</evidence>
<dbReference type="PANTHER" id="PTHR23150">
    <property type="entry name" value="SULFATASE MODIFYING FACTOR 1, 2"/>
    <property type="match status" value="1"/>
</dbReference>
<reference evidence="6" key="1">
    <citation type="submission" date="2020-10" db="EMBL/GenBank/DDBJ databases">
        <title>Ca. Dormibacterota MAGs.</title>
        <authorList>
            <person name="Montgomery K."/>
        </authorList>
    </citation>
    <scope>NUCLEOTIDE SEQUENCE [LARGE SCALE GENOMIC DNA]</scope>
    <source>
        <strain evidence="6">SC8812_S17_10</strain>
    </source>
</reference>
<dbReference type="Pfam" id="PF12867">
    <property type="entry name" value="DinB_2"/>
    <property type="match status" value="1"/>
</dbReference>
<keyword evidence="1" id="KW-0560">Oxidoreductase</keyword>
<dbReference type="Proteomes" id="UP000612893">
    <property type="component" value="Unassembled WGS sequence"/>
</dbReference>
<dbReference type="InterPro" id="IPR017806">
    <property type="entry name" value="EgtB"/>
</dbReference>
<dbReference type="EMBL" id="JAEKNR010000174">
    <property type="protein sequence ID" value="MBJ7599799.1"/>
    <property type="molecule type" value="Genomic_DNA"/>
</dbReference>
<organism evidence="6 7">
    <name type="scientific">Candidatus Nephthysia bennettiae</name>
    <dbReference type="NCBI Taxonomy" id="3127016"/>
    <lineage>
        <taxon>Bacteria</taxon>
        <taxon>Bacillati</taxon>
        <taxon>Candidatus Dormiibacterota</taxon>
        <taxon>Candidatus Dormibacteria</taxon>
        <taxon>Candidatus Dormibacterales</taxon>
        <taxon>Candidatus Dormibacteraceae</taxon>
        <taxon>Candidatus Nephthysia</taxon>
    </lineage>
</organism>
<evidence type="ECO:0000256" key="2">
    <source>
        <dbReference type="ARBA" id="ARBA00023004"/>
    </source>
</evidence>
<dbReference type="InterPro" id="IPR051043">
    <property type="entry name" value="Sulfatase_Mod_Factor_Kinase"/>
</dbReference>
<dbReference type="InterPro" id="IPR024775">
    <property type="entry name" value="DinB-like"/>
</dbReference>
<feature type="domain" description="Sulfatase-modifying factor enzyme-like" evidence="4">
    <location>
        <begin position="168"/>
        <end position="425"/>
    </location>
</feature>
<dbReference type="GO" id="GO:0052699">
    <property type="term" value="P:ergothioneine biosynthetic process"/>
    <property type="evidence" value="ECO:0007669"/>
    <property type="project" value="InterPro"/>
</dbReference>
<dbReference type="RefSeq" id="WP_338203418.1">
    <property type="nucleotide sequence ID" value="NZ_JAEKNR010000174.1"/>
</dbReference>
<dbReference type="SUPFAM" id="SSF56436">
    <property type="entry name" value="C-type lectin-like"/>
    <property type="match status" value="1"/>
</dbReference>
<dbReference type="NCBIfam" id="TIGR03440">
    <property type="entry name" value="egtB_TIGR03440"/>
    <property type="match status" value="1"/>
</dbReference>
<dbReference type="Pfam" id="PF03781">
    <property type="entry name" value="FGE-sulfatase"/>
    <property type="match status" value="1"/>
</dbReference>
<keyword evidence="7" id="KW-1185">Reference proteome</keyword>
<comment type="pathway">
    <text evidence="3">Amino-acid biosynthesis; ergothioneine biosynthesis.</text>
</comment>
<evidence type="ECO:0000256" key="3">
    <source>
        <dbReference type="ARBA" id="ARBA00037882"/>
    </source>
</evidence>
<evidence type="ECO:0000313" key="6">
    <source>
        <dbReference type="EMBL" id="MBJ7599799.1"/>
    </source>
</evidence>
<dbReference type="InterPro" id="IPR005532">
    <property type="entry name" value="SUMF_dom"/>
</dbReference>
<name>A0A934K4D3_9BACT</name>
<gene>
    <name evidence="6" type="ORF">JF922_17195</name>
</gene>
<keyword evidence="2" id="KW-0408">Iron</keyword>
<evidence type="ECO:0000256" key="1">
    <source>
        <dbReference type="ARBA" id="ARBA00023002"/>
    </source>
</evidence>
<dbReference type="SUPFAM" id="SSF109854">
    <property type="entry name" value="DinB/YfiT-like putative metalloenzymes"/>
    <property type="match status" value="1"/>
</dbReference>
<dbReference type="AlphaFoldDB" id="A0A934K4D3"/>
<evidence type="ECO:0000313" key="7">
    <source>
        <dbReference type="Proteomes" id="UP000612893"/>
    </source>
</evidence>
<dbReference type="InterPro" id="IPR042095">
    <property type="entry name" value="SUMF_sf"/>
</dbReference>
<dbReference type="Gene3D" id="3.90.1580.10">
    <property type="entry name" value="paralog of FGE (formylglycine-generating enzyme)"/>
    <property type="match status" value="1"/>
</dbReference>